<dbReference type="Pfam" id="PF19112">
    <property type="entry name" value="VanA_C"/>
    <property type="match status" value="1"/>
</dbReference>
<dbReference type="Proteomes" id="UP000054422">
    <property type="component" value="Unassembled WGS sequence"/>
</dbReference>
<dbReference type="Gene3D" id="3.90.380.10">
    <property type="entry name" value="Naphthalene 1,2-dioxygenase Alpha Subunit, Chain A, domain 1"/>
    <property type="match status" value="1"/>
</dbReference>
<dbReference type="SUPFAM" id="SSF50022">
    <property type="entry name" value="ISP domain"/>
    <property type="match status" value="1"/>
</dbReference>
<sequence length="332" mass="38582">MIIERLKQQWMPITTVKKISTKPQRFVLLGTPIVIYKLNNQIVALQDRCPHRGAPLSSGKLEGTLLQCPYHGWSFNPSGECIKIPGLEKKINLTDKNIPAYPTQIDMGLVFICLNKNETTLPLYNISALNSKKYRSYFMQLELEGDILNIIENTLDATHTHYIHAGLLRHDNKRQIIKASLKVNKHSAEVYYEDKQKQSGLISSLFEKNRKSSIGRFHFPLIAELEYYSQEHLTASFTFYLSPITNKKHRAFLLISYRHHWLTSWLKKLAFLPFIKMALKQDISILTKQENNSTFFPDASFKSTELDLLRPHIERIFENKAQIYQKTIFLNI</sequence>
<keyword evidence="8" id="KW-1185">Reference proteome</keyword>
<reference evidence="7 8" key="1">
    <citation type="submission" date="2014-05" db="EMBL/GenBank/DDBJ databases">
        <authorList>
            <person name="Rizzardi K."/>
            <person name="Winiecka-Krusnell J."/>
            <person name="Ramliden M."/>
            <person name="Alm E."/>
            <person name="Andersson S."/>
            <person name="Byfors S."/>
        </authorList>
    </citation>
    <scope>NUCLEOTIDE SEQUENCE [LARGE SCALE GENOMIC DNA]</scope>
    <source>
        <strain evidence="7 8">LEGN</strain>
    </source>
</reference>
<proteinExistence type="predicted"/>
<dbReference type="SUPFAM" id="SSF55961">
    <property type="entry name" value="Bet v1-like"/>
    <property type="match status" value="1"/>
</dbReference>
<evidence type="ECO:0000313" key="8">
    <source>
        <dbReference type="Proteomes" id="UP000054422"/>
    </source>
</evidence>
<keyword evidence="2" id="KW-0479">Metal-binding</keyword>
<keyword evidence="3" id="KW-0560">Oxidoreductase</keyword>
<evidence type="ECO:0000256" key="1">
    <source>
        <dbReference type="ARBA" id="ARBA00022714"/>
    </source>
</evidence>
<accession>A0A0A2SSK6</accession>
<dbReference type="InterPro" id="IPR050584">
    <property type="entry name" value="Cholesterol_7-desaturase"/>
</dbReference>
<dbReference type="STRING" id="1498499.EP47_08215"/>
<dbReference type="InterPro" id="IPR044043">
    <property type="entry name" value="VanA_C_cat"/>
</dbReference>
<dbReference type="PANTHER" id="PTHR21266:SF60">
    <property type="entry name" value="3-KETOSTEROID-9-ALPHA-MONOOXYGENASE, OXYGENASE COMPONENT"/>
    <property type="match status" value="1"/>
</dbReference>
<evidence type="ECO:0000259" key="6">
    <source>
        <dbReference type="PROSITE" id="PS51296"/>
    </source>
</evidence>
<dbReference type="RefSeq" id="WP_035887267.1">
    <property type="nucleotide sequence ID" value="NZ_JNCF01000005.1"/>
</dbReference>
<dbReference type="InterPro" id="IPR017941">
    <property type="entry name" value="Rieske_2Fe-2S"/>
</dbReference>
<dbReference type="PROSITE" id="PS51296">
    <property type="entry name" value="RIESKE"/>
    <property type="match status" value="1"/>
</dbReference>
<dbReference type="GO" id="GO:0051537">
    <property type="term" value="F:2 iron, 2 sulfur cluster binding"/>
    <property type="evidence" value="ECO:0007669"/>
    <property type="project" value="UniProtKB-KW"/>
</dbReference>
<evidence type="ECO:0000256" key="5">
    <source>
        <dbReference type="ARBA" id="ARBA00023014"/>
    </source>
</evidence>
<protein>
    <submittedName>
        <fullName evidence="7">(2Fe-2S)-binding protein</fullName>
    </submittedName>
</protein>
<dbReference type="InterPro" id="IPR036922">
    <property type="entry name" value="Rieske_2Fe-2S_sf"/>
</dbReference>
<dbReference type="GO" id="GO:0046872">
    <property type="term" value="F:metal ion binding"/>
    <property type="evidence" value="ECO:0007669"/>
    <property type="project" value="UniProtKB-KW"/>
</dbReference>
<dbReference type="CDD" id="cd03469">
    <property type="entry name" value="Rieske_RO_Alpha_N"/>
    <property type="match status" value="1"/>
</dbReference>
<dbReference type="Gene3D" id="2.102.10.10">
    <property type="entry name" value="Rieske [2Fe-2S] iron-sulphur domain"/>
    <property type="match status" value="1"/>
</dbReference>
<keyword evidence="1" id="KW-0001">2Fe-2S</keyword>
<keyword evidence="4" id="KW-0408">Iron</keyword>
<dbReference type="EMBL" id="JNCF01000005">
    <property type="protein sequence ID" value="KGP64115.1"/>
    <property type="molecule type" value="Genomic_DNA"/>
</dbReference>
<comment type="caution">
    <text evidence="7">The sequence shown here is derived from an EMBL/GenBank/DDBJ whole genome shotgun (WGS) entry which is preliminary data.</text>
</comment>
<dbReference type="Pfam" id="PF00355">
    <property type="entry name" value="Rieske"/>
    <property type="match status" value="1"/>
</dbReference>
<name>A0A0A2SSK6_9GAMM</name>
<feature type="domain" description="Rieske" evidence="6">
    <location>
        <begin position="10"/>
        <end position="112"/>
    </location>
</feature>
<dbReference type="PANTHER" id="PTHR21266">
    <property type="entry name" value="IRON-SULFUR DOMAIN CONTAINING PROTEIN"/>
    <property type="match status" value="1"/>
</dbReference>
<organism evidence="7 8">
    <name type="scientific">Legionella norrlandica</name>
    <dbReference type="NCBI Taxonomy" id="1498499"/>
    <lineage>
        <taxon>Bacteria</taxon>
        <taxon>Pseudomonadati</taxon>
        <taxon>Pseudomonadota</taxon>
        <taxon>Gammaproteobacteria</taxon>
        <taxon>Legionellales</taxon>
        <taxon>Legionellaceae</taxon>
        <taxon>Legionella</taxon>
    </lineage>
</organism>
<evidence type="ECO:0000256" key="3">
    <source>
        <dbReference type="ARBA" id="ARBA00023002"/>
    </source>
</evidence>
<evidence type="ECO:0000256" key="2">
    <source>
        <dbReference type="ARBA" id="ARBA00022723"/>
    </source>
</evidence>
<keyword evidence="5" id="KW-0411">Iron-sulfur</keyword>
<dbReference type="GO" id="GO:0016491">
    <property type="term" value="F:oxidoreductase activity"/>
    <property type="evidence" value="ECO:0007669"/>
    <property type="project" value="UniProtKB-KW"/>
</dbReference>
<dbReference type="OrthoDB" id="9769355at2"/>
<evidence type="ECO:0000256" key="4">
    <source>
        <dbReference type="ARBA" id="ARBA00023004"/>
    </source>
</evidence>
<evidence type="ECO:0000313" key="7">
    <source>
        <dbReference type="EMBL" id="KGP64115.1"/>
    </source>
</evidence>
<dbReference type="AlphaFoldDB" id="A0A0A2SSK6"/>
<gene>
    <name evidence="7" type="ORF">EP47_08215</name>
</gene>